<accession>A1ZM85</accession>
<dbReference type="Pfam" id="PF00561">
    <property type="entry name" value="Abhydrolase_1"/>
    <property type="match status" value="1"/>
</dbReference>
<sequence length="323" mass="36697">MPIIQSSSYKAPAWLPNRHWQTIYPNVFRTVKGVNYQRERIQTPDDDFLDLDWSKTGDKHTTRSLVILSHGLEGAANRTYMLGMAKAFNAQGWDALAWNLRGCSGEPNRTVKLYHHGITEDLDAVLKHVFAHYPYEKIALVGFSLGGNLNLKYLGEQGENLDSRIVKSVSFSTPCDLGSSAPLLENRNNWIYQQHFKKKLVQKIKTKSKLFPKELPLELLKKVDSLLDFIDIYLAPIHNFKNAEDYFNQVSACFFLDKIQIPSLIVNAINDSFLSPECSPIAQAQNHPYVFVENPTTGGHCGFPMADKQGLYWSEKRALEFVS</sequence>
<evidence type="ECO:0000313" key="4">
    <source>
        <dbReference type="EMBL" id="EAY28617.1"/>
    </source>
</evidence>
<evidence type="ECO:0000256" key="2">
    <source>
        <dbReference type="PIRSR" id="PIRSR005211-1"/>
    </source>
</evidence>
<dbReference type="SUPFAM" id="SSF53474">
    <property type="entry name" value="alpha/beta-Hydrolases"/>
    <property type="match status" value="1"/>
</dbReference>
<dbReference type="AlphaFoldDB" id="A1ZM85"/>
<evidence type="ECO:0000256" key="1">
    <source>
        <dbReference type="ARBA" id="ARBA00010884"/>
    </source>
</evidence>
<name>A1ZM85_MICM2</name>
<keyword evidence="4" id="KW-0378">Hydrolase</keyword>
<dbReference type="GO" id="GO:0034338">
    <property type="term" value="F:short-chain carboxylesterase activity"/>
    <property type="evidence" value="ECO:0007669"/>
    <property type="project" value="TreeGrafter"/>
</dbReference>
<comment type="caution">
    <text evidence="4">The sequence shown here is derived from an EMBL/GenBank/DDBJ whole genome shotgun (WGS) entry which is preliminary data.</text>
</comment>
<dbReference type="PIRSF" id="PIRSF005211">
    <property type="entry name" value="Ab_hydro_YheT"/>
    <property type="match status" value="1"/>
</dbReference>
<feature type="active site" description="Charge relay system" evidence="2">
    <location>
        <position position="300"/>
    </location>
</feature>
<dbReference type="GO" id="GO:0047372">
    <property type="term" value="F:monoacylglycerol lipase activity"/>
    <property type="evidence" value="ECO:0007669"/>
    <property type="project" value="TreeGrafter"/>
</dbReference>
<gene>
    <name evidence="4" type="ORF">M23134_04464</name>
</gene>
<dbReference type="InterPro" id="IPR012020">
    <property type="entry name" value="ABHD4"/>
</dbReference>
<organism evidence="4 5">
    <name type="scientific">Microscilla marina ATCC 23134</name>
    <dbReference type="NCBI Taxonomy" id="313606"/>
    <lineage>
        <taxon>Bacteria</taxon>
        <taxon>Pseudomonadati</taxon>
        <taxon>Bacteroidota</taxon>
        <taxon>Cytophagia</taxon>
        <taxon>Cytophagales</taxon>
        <taxon>Microscillaceae</taxon>
        <taxon>Microscilla</taxon>
    </lineage>
</organism>
<reference evidence="4 5" key="1">
    <citation type="submission" date="2007-01" db="EMBL/GenBank/DDBJ databases">
        <authorList>
            <person name="Haygood M."/>
            <person name="Podell S."/>
            <person name="Anderson C."/>
            <person name="Hopkinson B."/>
            <person name="Roe K."/>
            <person name="Barbeau K."/>
            <person name="Gaasterland T."/>
            <person name="Ferriera S."/>
            <person name="Johnson J."/>
            <person name="Kravitz S."/>
            <person name="Beeson K."/>
            <person name="Sutton G."/>
            <person name="Rogers Y.-H."/>
            <person name="Friedman R."/>
            <person name="Frazier M."/>
            <person name="Venter J.C."/>
        </authorList>
    </citation>
    <scope>NUCLEOTIDE SEQUENCE [LARGE SCALE GENOMIC DNA]</scope>
    <source>
        <strain evidence="4 5">ATCC 23134</strain>
    </source>
</reference>
<dbReference type="EMBL" id="AAWS01000015">
    <property type="protein sequence ID" value="EAY28617.1"/>
    <property type="molecule type" value="Genomic_DNA"/>
</dbReference>
<dbReference type="InterPro" id="IPR000073">
    <property type="entry name" value="AB_hydrolase_1"/>
</dbReference>
<dbReference type="RefSeq" id="WP_002697907.1">
    <property type="nucleotide sequence ID" value="NZ_AAWS01000015.1"/>
</dbReference>
<dbReference type="OrthoDB" id="332676at2"/>
<dbReference type="eggNOG" id="COG0429">
    <property type="taxonomic scope" value="Bacteria"/>
</dbReference>
<keyword evidence="5" id="KW-1185">Reference proteome</keyword>
<evidence type="ECO:0000313" key="5">
    <source>
        <dbReference type="Proteomes" id="UP000004095"/>
    </source>
</evidence>
<evidence type="ECO:0000259" key="3">
    <source>
        <dbReference type="Pfam" id="PF00561"/>
    </source>
</evidence>
<dbReference type="InterPro" id="IPR050960">
    <property type="entry name" value="AB_hydrolase_4_sf"/>
</dbReference>
<dbReference type="PANTHER" id="PTHR10794:SF94">
    <property type="entry name" value="ESTERASE YHET-RELATED"/>
    <property type="match status" value="1"/>
</dbReference>
<feature type="domain" description="AB hydrolase-1" evidence="3">
    <location>
        <begin position="65"/>
        <end position="303"/>
    </location>
</feature>
<dbReference type="Gene3D" id="3.40.50.1820">
    <property type="entry name" value="alpha/beta hydrolase"/>
    <property type="match status" value="1"/>
</dbReference>
<protein>
    <submittedName>
        <fullName evidence="4">Alpha/beta hydrolase fold</fullName>
    </submittedName>
</protein>
<feature type="active site" description="Charge relay system" evidence="2">
    <location>
        <position position="271"/>
    </location>
</feature>
<dbReference type="Proteomes" id="UP000004095">
    <property type="component" value="Unassembled WGS sequence"/>
</dbReference>
<proteinExistence type="inferred from homology"/>
<comment type="similarity">
    <text evidence="1">Belongs to the AB hydrolase superfamily. AB hydrolase 4 family.</text>
</comment>
<dbReference type="PANTHER" id="PTHR10794">
    <property type="entry name" value="ABHYDROLASE DOMAIN-CONTAINING PROTEIN"/>
    <property type="match status" value="1"/>
</dbReference>
<dbReference type="InterPro" id="IPR029058">
    <property type="entry name" value="AB_hydrolase_fold"/>
</dbReference>
<feature type="active site" description="Charge relay system" evidence="2">
    <location>
        <position position="144"/>
    </location>
</feature>